<keyword evidence="10 16" id="KW-1133">Transmembrane helix</keyword>
<evidence type="ECO:0000256" key="3">
    <source>
        <dbReference type="ARBA" id="ARBA00012944"/>
    </source>
</evidence>
<evidence type="ECO:0000256" key="5">
    <source>
        <dbReference type="ARBA" id="ARBA00022448"/>
    </source>
</evidence>
<geneLocation type="mitochondrion" evidence="17"/>
<keyword evidence="7 16" id="KW-0812">Transmembrane</keyword>
<gene>
    <name evidence="17" type="primary">nad6</name>
</gene>
<comment type="similarity">
    <text evidence="2">Belongs to the complex I subunit 6 family.</text>
</comment>
<dbReference type="AlphaFoldDB" id="A0A346RII1"/>
<keyword evidence="11" id="KW-0520">NAD</keyword>
<dbReference type="GO" id="GO:0008137">
    <property type="term" value="F:NADH dehydrogenase (ubiquinone) activity"/>
    <property type="evidence" value="ECO:0007669"/>
    <property type="project" value="UniProtKB-EC"/>
</dbReference>
<dbReference type="GO" id="GO:0031966">
    <property type="term" value="C:mitochondrial membrane"/>
    <property type="evidence" value="ECO:0007669"/>
    <property type="project" value="UniProtKB-SubCell"/>
</dbReference>
<evidence type="ECO:0000256" key="2">
    <source>
        <dbReference type="ARBA" id="ARBA00005698"/>
    </source>
</evidence>
<dbReference type="PANTHER" id="PTHR11435:SF1">
    <property type="entry name" value="NADH-UBIQUINONE OXIDOREDUCTASE CHAIN 6"/>
    <property type="match status" value="1"/>
</dbReference>
<evidence type="ECO:0000256" key="8">
    <source>
        <dbReference type="ARBA" id="ARBA00022967"/>
    </source>
</evidence>
<dbReference type="EMBL" id="MG193448">
    <property type="protein sequence ID" value="AXS65878.1"/>
    <property type="molecule type" value="Genomic_DNA"/>
</dbReference>
<keyword evidence="12 17" id="KW-0496">Mitochondrion</keyword>
<keyword evidence="13 16" id="KW-0472">Membrane</keyword>
<evidence type="ECO:0000256" key="13">
    <source>
        <dbReference type="ARBA" id="ARBA00023136"/>
    </source>
</evidence>
<evidence type="ECO:0000256" key="15">
    <source>
        <dbReference type="ARBA" id="ARBA00049551"/>
    </source>
</evidence>
<sequence length="163" mass="18641">MSVLITINMIMTITFIVMKHPLSAGAILLLQTLTMTMLTGNLYQNFWFSYILFLIMVGGMLILFMYMTSIASNEKFKPNMKMSIISVTLIIVPMLIWESTKNVVSNNETLKFMENLTMQNTLSKFINMPLTPLLLFLMVYLLLAMIATVKITSFKQGSIRQMN</sequence>
<dbReference type="PANTHER" id="PTHR11435">
    <property type="entry name" value="NADH UBIQUINONE OXIDOREDUCTASE SUBUNIT ND6"/>
    <property type="match status" value="1"/>
</dbReference>
<evidence type="ECO:0000256" key="11">
    <source>
        <dbReference type="ARBA" id="ARBA00023027"/>
    </source>
</evidence>
<evidence type="ECO:0000256" key="9">
    <source>
        <dbReference type="ARBA" id="ARBA00022982"/>
    </source>
</evidence>
<evidence type="ECO:0000313" key="17">
    <source>
        <dbReference type="EMBL" id="AXS65878.1"/>
    </source>
</evidence>
<dbReference type="InterPro" id="IPR050269">
    <property type="entry name" value="ComplexI_Subunit6"/>
</dbReference>
<keyword evidence="5" id="KW-0813">Transport</keyword>
<proteinExistence type="inferred from homology"/>
<comment type="catalytic activity">
    <reaction evidence="15">
        <text>a ubiquinone + NADH + 5 H(+)(in) = a ubiquinol + NAD(+) + 4 H(+)(out)</text>
        <dbReference type="Rhea" id="RHEA:29091"/>
        <dbReference type="Rhea" id="RHEA-COMP:9565"/>
        <dbReference type="Rhea" id="RHEA-COMP:9566"/>
        <dbReference type="ChEBI" id="CHEBI:15378"/>
        <dbReference type="ChEBI" id="CHEBI:16389"/>
        <dbReference type="ChEBI" id="CHEBI:17976"/>
        <dbReference type="ChEBI" id="CHEBI:57540"/>
        <dbReference type="ChEBI" id="CHEBI:57945"/>
        <dbReference type="EC" id="7.1.1.2"/>
    </reaction>
</comment>
<organism evidence="17">
    <name type="scientific">Tenebrionoidea sp. 11 KM-2017</name>
    <dbReference type="NCBI Taxonomy" id="2219466"/>
    <lineage>
        <taxon>Eukaryota</taxon>
        <taxon>Metazoa</taxon>
        <taxon>Ecdysozoa</taxon>
        <taxon>Arthropoda</taxon>
        <taxon>Hexapoda</taxon>
        <taxon>Insecta</taxon>
        <taxon>Pterygota</taxon>
        <taxon>Neoptera</taxon>
        <taxon>Endopterygota</taxon>
        <taxon>Coleoptera</taxon>
        <taxon>Polyphaga</taxon>
        <taxon>Cucujiformia</taxon>
    </lineage>
</organism>
<evidence type="ECO:0000256" key="6">
    <source>
        <dbReference type="ARBA" id="ARBA00022660"/>
    </source>
</evidence>
<evidence type="ECO:0000256" key="7">
    <source>
        <dbReference type="ARBA" id="ARBA00022692"/>
    </source>
</evidence>
<comment type="subcellular location">
    <subcellularLocation>
        <location evidence="1">Mitochondrion membrane</location>
        <topology evidence="1">Multi-pass membrane protein</topology>
    </subcellularLocation>
</comment>
<feature type="transmembrane region" description="Helical" evidence="16">
    <location>
        <begin position="133"/>
        <end position="152"/>
    </location>
</feature>
<protein>
    <recommendedName>
        <fullName evidence="4">NADH-ubiquinone oxidoreductase chain 6</fullName>
        <ecNumber evidence="3">7.1.1.2</ecNumber>
    </recommendedName>
    <alternativeName>
        <fullName evidence="14">NADH dehydrogenase subunit 6</fullName>
    </alternativeName>
</protein>
<keyword evidence="8" id="KW-1278">Translocase</keyword>
<feature type="transmembrane region" description="Helical" evidence="16">
    <location>
        <begin position="79"/>
        <end position="97"/>
    </location>
</feature>
<feature type="transmembrane region" description="Helical" evidence="16">
    <location>
        <begin position="21"/>
        <end position="40"/>
    </location>
</feature>
<keyword evidence="9" id="KW-0249">Electron transport</keyword>
<keyword evidence="6" id="KW-0679">Respiratory chain</keyword>
<evidence type="ECO:0000256" key="10">
    <source>
        <dbReference type="ARBA" id="ARBA00022989"/>
    </source>
</evidence>
<evidence type="ECO:0000256" key="16">
    <source>
        <dbReference type="SAM" id="Phobius"/>
    </source>
</evidence>
<evidence type="ECO:0000256" key="4">
    <source>
        <dbReference type="ARBA" id="ARBA00021095"/>
    </source>
</evidence>
<accession>A0A346RII1</accession>
<reference evidence="17" key="1">
    <citation type="journal article" date="2018" name="J. ISSAAS">
        <title>The contribution of mitochondrial metagenomics to large-scale data mining and phylogenetic analysis of Coleoptera.</title>
        <authorList>
            <person name="Miller K."/>
            <person name="Linard B."/>
            <person name="Motyka M."/>
            <person name="Bocek M."/>
            <person name="Vogler A.P."/>
        </authorList>
    </citation>
    <scope>NUCLEOTIDE SEQUENCE</scope>
</reference>
<evidence type="ECO:0000256" key="1">
    <source>
        <dbReference type="ARBA" id="ARBA00004225"/>
    </source>
</evidence>
<evidence type="ECO:0000256" key="12">
    <source>
        <dbReference type="ARBA" id="ARBA00023128"/>
    </source>
</evidence>
<name>A0A346RII1_9CUCU</name>
<evidence type="ECO:0000256" key="14">
    <source>
        <dbReference type="ARBA" id="ARBA00031019"/>
    </source>
</evidence>
<feature type="transmembrane region" description="Helical" evidence="16">
    <location>
        <begin position="46"/>
        <end position="67"/>
    </location>
</feature>
<dbReference type="EC" id="7.1.1.2" evidence="3"/>